<protein>
    <submittedName>
        <fullName evidence="7">Uncharacterized protein</fullName>
    </submittedName>
</protein>
<keyword evidence="4" id="KW-0131">Cell cycle</keyword>
<feature type="domain" description="Cyclin-like" evidence="5">
    <location>
        <begin position="8"/>
        <end position="88"/>
    </location>
</feature>
<evidence type="ECO:0000256" key="3">
    <source>
        <dbReference type="ARBA" id="ARBA00023127"/>
    </source>
</evidence>
<dbReference type="Proteomes" id="UP000289738">
    <property type="component" value="Chromosome B07"/>
</dbReference>
<dbReference type="EMBL" id="SDMP01000017">
    <property type="protein sequence ID" value="RYQ98515.1"/>
    <property type="molecule type" value="Genomic_DNA"/>
</dbReference>
<dbReference type="Pfam" id="PF02984">
    <property type="entry name" value="Cyclin_C"/>
    <property type="match status" value="1"/>
</dbReference>
<evidence type="ECO:0000259" key="5">
    <source>
        <dbReference type="SMART" id="SM00385"/>
    </source>
</evidence>
<evidence type="ECO:0000259" key="6">
    <source>
        <dbReference type="SMART" id="SM01332"/>
    </source>
</evidence>
<dbReference type="SMART" id="SM01332">
    <property type="entry name" value="Cyclin_C"/>
    <property type="match status" value="1"/>
</dbReference>
<dbReference type="FunFam" id="1.10.472.10:FF:000013">
    <property type="entry name" value="Cyclin A1"/>
    <property type="match status" value="1"/>
</dbReference>
<dbReference type="InterPro" id="IPR036915">
    <property type="entry name" value="Cyclin-like_sf"/>
</dbReference>
<evidence type="ECO:0000256" key="2">
    <source>
        <dbReference type="ARBA" id="ARBA00022618"/>
    </source>
</evidence>
<evidence type="ECO:0000256" key="1">
    <source>
        <dbReference type="ARBA" id="ARBA00006955"/>
    </source>
</evidence>
<keyword evidence="2" id="KW-0132">Cell division</keyword>
<evidence type="ECO:0000256" key="4">
    <source>
        <dbReference type="ARBA" id="ARBA00023306"/>
    </source>
</evidence>
<dbReference type="InterPro" id="IPR013763">
    <property type="entry name" value="Cyclin-like_dom"/>
</dbReference>
<dbReference type="InterPro" id="IPR004367">
    <property type="entry name" value="Cyclin_C-dom"/>
</dbReference>
<keyword evidence="8" id="KW-1185">Reference proteome</keyword>
<comment type="caution">
    <text evidence="7">The sequence shown here is derived from an EMBL/GenBank/DDBJ whole genome shotgun (WGS) entry which is preliminary data.</text>
</comment>
<evidence type="ECO:0000313" key="7">
    <source>
        <dbReference type="EMBL" id="RYQ98515.1"/>
    </source>
</evidence>
<dbReference type="SUPFAM" id="SSF47954">
    <property type="entry name" value="Cyclin-like"/>
    <property type="match status" value="1"/>
</dbReference>
<accession>A0A444Y9F5</accession>
<dbReference type="Gene3D" id="1.10.472.10">
    <property type="entry name" value="Cyclin-like"/>
    <property type="match status" value="1"/>
</dbReference>
<comment type="similarity">
    <text evidence="1">Belongs to the cyclin family. Cyclin AB subfamily.</text>
</comment>
<dbReference type="STRING" id="3818.A0A444Y9F5"/>
<sequence>MGLMKSEGLLARIGLSHLQFEFLTSYLAELSLLDYNCVKFLPSLVAASVVFLARFMPSPKTHPWNAALYQLTRYKPAELQECAQSIHDLYLSRRGGSLQAVREKYKQHKVYDYLIDTAARDQTRERINEFLKVLKAMT</sequence>
<keyword evidence="3" id="KW-0195">Cyclin</keyword>
<dbReference type="AlphaFoldDB" id="A0A444Y9F5"/>
<evidence type="ECO:0000313" key="8">
    <source>
        <dbReference type="Proteomes" id="UP000289738"/>
    </source>
</evidence>
<feature type="domain" description="Cyclin C-terminal" evidence="6">
    <location>
        <begin position="4"/>
        <end position="118"/>
    </location>
</feature>
<dbReference type="GO" id="GO:0051301">
    <property type="term" value="P:cell division"/>
    <property type="evidence" value="ECO:0007669"/>
    <property type="project" value="UniProtKB-KW"/>
</dbReference>
<organism evidence="7 8">
    <name type="scientific">Arachis hypogaea</name>
    <name type="common">Peanut</name>
    <dbReference type="NCBI Taxonomy" id="3818"/>
    <lineage>
        <taxon>Eukaryota</taxon>
        <taxon>Viridiplantae</taxon>
        <taxon>Streptophyta</taxon>
        <taxon>Embryophyta</taxon>
        <taxon>Tracheophyta</taxon>
        <taxon>Spermatophyta</taxon>
        <taxon>Magnoliopsida</taxon>
        <taxon>eudicotyledons</taxon>
        <taxon>Gunneridae</taxon>
        <taxon>Pentapetalae</taxon>
        <taxon>rosids</taxon>
        <taxon>fabids</taxon>
        <taxon>Fabales</taxon>
        <taxon>Fabaceae</taxon>
        <taxon>Papilionoideae</taxon>
        <taxon>50 kb inversion clade</taxon>
        <taxon>dalbergioids sensu lato</taxon>
        <taxon>Dalbergieae</taxon>
        <taxon>Pterocarpus clade</taxon>
        <taxon>Arachis</taxon>
    </lineage>
</organism>
<name>A0A444Y9F5_ARAHY</name>
<proteinExistence type="inferred from homology"/>
<reference evidence="7 8" key="1">
    <citation type="submission" date="2019-01" db="EMBL/GenBank/DDBJ databases">
        <title>Sequencing of cultivated peanut Arachis hypogaea provides insights into genome evolution and oil improvement.</title>
        <authorList>
            <person name="Chen X."/>
        </authorList>
    </citation>
    <scope>NUCLEOTIDE SEQUENCE [LARGE SCALE GENOMIC DNA]</scope>
    <source>
        <strain evidence="8">cv. Fuhuasheng</strain>
        <tissue evidence="7">Leaves</tissue>
    </source>
</reference>
<dbReference type="SMART" id="SM00385">
    <property type="entry name" value="CYCLIN"/>
    <property type="match status" value="1"/>
</dbReference>
<gene>
    <name evidence="7" type="ORF">Ahy_B07g086246</name>
</gene>